<dbReference type="GO" id="GO:0016491">
    <property type="term" value="F:oxidoreductase activity"/>
    <property type="evidence" value="ECO:0007669"/>
    <property type="project" value="UniProtKB-KW"/>
</dbReference>
<dbReference type="InterPro" id="IPR036291">
    <property type="entry name" value="NAD(P)-bd_dom_sf"/>
</dbReference>
<evidence type="ECO:0000256" key="2">
    <source>
        <dbReference type="ARBA" id="ARBA00023002"/>
    </source>
</evidence>
<keyword evidence="2" id="KW-0560">Oxidoreductase</keyword>
<protein>
    <submittedName>
        <fullName evidence="3">Pteridine reductase 1</fullName>
    </submittedName>
</protein>
<keyword evidence="4" id="KW-1185">Reference proteome</keyword>
<evidence type="ECO:0000256" key="1">
    <source>
        <dbReference type="ARBA" id="ARBA00006484"/>
    </source>
</evidence>
<reference evidence="3" key="1">
    <citation type="journal article" date="2015" name="PeerJ">
        <title>First genomic representation of candidate bacterial phylum KSB3 points to enhanced environmental sensing as a trigger of wastewater bulking.</title>
        <authorList>
            <person name="Sekiguchi Y."/>
            <person name="Ohashi A."/>
            <person name="Parks D.H."/>
            <person name="Yamauchi T."/>
            <person name="Tyson G.W."/>
            <person name="Hugenholtz P."/>
        </authorList>
    </citation>
    <scope>NUCLEOTIDE SEQUENCE [LARGE SCALE GENOMIC DNA]</scope>
</reference>
<dbReference type="EMBL" id="DF820471">
    <property type="protein sequence ID" value="GAK59887.1"/>
    <property type="molecule type" value="Genomic_DNA"/>
</dbReference>
<comment type="similarity">
    <text evidence="1">Belongs to the short-chain dehydrogenases/reductases (SDR) family.</text>
</comment>
<dbReference type="PANTHER" id="PTHR43639:SF1">
    <property type="entry name" value="SHORT-CHAIN DEHYDROGENASE_REDUCTASE FAMILY PROTEIN"/>
    <property type="match status" value="1"/>
</dbReference>
<dbReference type="Gene3D" id="3.40.50.720">
    <property type="entry name" value="NAD(P)-binding Rossmann-like Domain"/>
    <property type="match status" value="1"/>
</dbReference>
<gene>
    <name evidence="3" type="ORF">U27_06873</name>
</gene>
<dbReference type="Pfam" id="PF13561">
    <property type="entry name" value="adh_short_C2"/>
    <property type="match status" value="1"/>
</dbReference>
<dbReference type="PRINTS" id="PR00081">
    <property type="entry name" value="GDHRDH"/>
</dbReference>
<sequence>MHSIHGKTALITGAAKRIGRAIALALAQQGVHVVIHYQTSQPEARSTAEEARSYGVNAWTIQADLNDLAQAEAMLSKLPTEIKKLDILINSASIFPKDGVMDFSAAAFQQNMAVNALAPLWLARDFARQTQAGDIINFLDTRILDYDEKHAAYHLSKRTLFTVTRILSWELAPGIRVNGVAPGLILPPPGEDKEYLEPLKHSNLLQRIGTLDDITEAVLFLLRSDFITGQIIYVDGGRHLKGAMYGA</sequence>
<dbReference type="HOGENOM" id="CLU_010194_1_3_0"/>
<dbReference type="STRING" id="1499967.U27_06873"/>
<proteinExistence type="inferred from homology"/>
<evidence type="ECO:0000313" key="4">
    <source>
        <dbReference type="Proteomes" id="UP000030661"/>
    </source>
</evidence>
<name>A0A081C5N2_VECG1</name>
<organism evidence="3">
    <name type="scientific">Vecturithrix granuli</name>
    <dbReference type="NCBI Taxonomy" id="1499967"/>
    <lineage>
        <taxon>Bacteria</taxon>
        <taxon>Candidatus Moduliflexota</taxon>
        <taxon>Candidatus Vecturitrichia</taxon>
        <taxon>Candidatus Vecturitrichales</taxon>
        <taxon>Candidatus Vecturitrichaceae</taxon>
        <taxon>Candidatus Vecturithrix</taxon>
    </lineage>
</organism>
<dbReference type="SUPFAM" id="SSF51735">
    <property type="entry name" value="NAD(P)-binding Rossmann-fold domains"/>
    <property type="match status" value="1"/>
</dbReference>
<dbReference type="Proteomes" id="UP000030661">
    <property type="component" value="Unassembled WGS sequence"/>
</dbReference>
<dbReference type="InterPro" id="IPR002347">
    <property type="entry name" value="SDR_fam"/>
</dbReference>
<accession>A0A081C5N2</accession>
<dbReference type="AlphaFoldDB" id="A0A081C5N2"/>
<dbReference type="PANTHER" id="PTHR43639">
    <property type="entry name" value="OXIDOREDUCTASE, SHORT-CHAIN DEHYDROGENASE/REDUCTASE FAMILY (AFU_ORTHOLOGUE AFUA_5G02870)"/>
    <property type="match status" value="1"/>
</dbReference>
<evidence type="ECO:0000313" key="3">
    <source>
        <dbReference type="EMBL" id="GAK59887.1"/>
    </source>
</evidence>
<dbReference type="eggNOG" id="COG1028">
    <property type="taxonomic scope" value="Bacteria"/>
</dbReference>